<dbReference type="EMBL" id="JADGJQ010000077">
    <property type="protein sequence ID" value="KAJ3172744.1"/>
    <property type="molecule type" value="Genomic_DNA"/>
</dbReference>
<dbReference type="Proteomes" id="UP001212152">
    <property type="component" value="Unassembled WGS sequence"/>
</dbReference>
<organism evidence="2 3">
    <name type="scientific">Geranomyces variabilis</name>
    <dbReference type="NCBI Taxonomy" id="109894"/>
    <lineage>
        <taxon>Eukaryota</taxon>
        <taxon>Fungi</taxon>
        <taxon>Fungi incertae sedis</taxon>
        <taxon>Chytridiomycota</taxon>
        <taxon>Chytridiomycota incertae sedis</taxon>
        <taxon>Chytridiomycetes</taxon>
        <taxon>Spizellomycetales</taxon>
        <taxon>Powellomycetaceae</taxon>
        <taxon>Geranomyces</taxon>
    </lineage>
</organism>
<dbReference type="AlphaFoldDB" id="A0AAD5TDH2"/>
<dbReference type="PROSITE" id="PS50181">
    <property type="entry name" value="FBOX"/>
    <property type="match status" value="1"/>
</dbReference>
<accession>A0AAD5TDH2</accession>
<proteinExistence type="predicted"/>
<protein>
    <recommendedName>
        <fullName evidence="1">F-box domain-containing protein</fullName>
    </recommendedName>
</protein>
<dbReference type="Gene3D" id="2.130.10.10">
    <property type="entry name" value="YVTN repeat-like/Quinoprotein amine dehydrogenase"/>
    <property type="match status" value="1"/>
</dbReference>
<dbReference type="InterPro" id="IPR015943">
    <property type="entry name" value="WD40/YVTN_repeat-like_dom_sf"/>
</dbReference>
<feature type="domain" description="F-box" evidence="1">
    <location>
        <begin position="9"/>
        <end position="57"/>
    </location>
</feature>
<dbReference type="Gene3D" id="1.20.1280.50">
    <property type="match status" value="1"/>
</dbReference>
<reference evidence="2" key="1">
    <citation type="submission" date="2020-05" db="EMBL/GenBank/DDBJ databases">
        <title>Phylogenomic resolution of chytrid fungi.</title>
        <authorList>
            <person name="Stajich J.E."/>
            <person name="Amses K."/>
            <person name="Simmons R."/>
            <person name="Seto K."/>
            <person name="Myers J."/>
            <person name="Bonds A."/>
            <person name="Quandt C.A."/>
            <person name="Barry K."/>
            <person name="Liu P."/>
            <person name="Grigoriev I."/>
            <person name="Longcore J.E."/>
            <person name="James T.Y."/>
        </authorList>
    </citation>
    <scope>NUCLEOTIDE SEQUENCE</scope>
    <source>
        <strain evidence="2">JEL0379</strain>
    </source>
</reference>
<dbReference type="SUPFAM" id="SSF81383">
    <property type="entry name" value="F-box domain"/>
    <property type="match status" value="1"/>
</dbReference>
<dbReference type="SUPFAM" id="SSF101908">
    <property type="entry name" value="Putative isomerase YbhE"/>
    <property type="match status" value="1"/>
</dbReference>
<dbReference type="InterPro" id="IPR001810">
    <property type="entry name" value="F-box_dom"/>
</dbReference>
<comment type="caution">
    <text evidence="2">The sequence shown here is derived from an EMBL/GenBank/DDBJ whole genome shotgun (WGS) entry which is preliminary data.</text>
</comment>
<keyword evidence="3" id="KW-1185">Reference proteome</keyword>
<name>A0AAD5TDH2_9FUNG</name>
<evidence type="ECO:0000259" key="1">
    <source>
        <dbReference type="PROSITE" id="PS50181"/>
    </source>
</evidence>
<gene>
    <name evidence="2" type="ORF">HDU87_007832</name>
</gene>
<dbReference type="InterPro" id="IPR036047">
    <property type="entry name" value="F-box-like_dom_sf"/>
</dbReference>
<sequence length="488" mass="55578">MPPPPSPRDLEWPVLPDDVMVPIFYYMDMRSIMKCQRGCVSWYAMLVDHDEYLWKPKVRAICPQGLLPRKRKGELWKDIYQLYFAWLRPMTIQHFQLTTHEVTHLPLPNGATVLPNLLADAKLAHPVDGCNGMIHGSTVEHPEFELLAAFIASRDDDGKAVLAARHAVVCSDRIVYLRMGKLHYIRFTGKYLMQEETDCTIFVGDEPRIDPGIRSNTYAVAGSECTVFRDMDTDAICAIIEDEGTEEGVLCGNLYAAQAYNPELMRASLELFALPEPVKTGYDIDAMPVGPCPPLCSMLDIPASVPRLDPIAVVDHIDDSLNAVILNDHFLAYRTWSSDRIHPIIIVRWKDRSEYATLLLDDMDENLVLHLILSRLHLIVLCGTGHYVYIYELATMKRLHSFNLFELIGDLGTIDWVKLSPDENAIIFGVDGGCLLWFDIRNRRAVLYFRPSHEENTEERGLWIVYRGIKINGNYPPEQVVCRIFDTS</sequence>
<evidence type="ECO:0000313" key="3">
    <source>
        <dbReference type="Proteomes" id="UP001212152"/>
    </source>
</evidence>
<evidence type="ECO:0000313" key="2">
    <source>
        <dbReference type="EMBL" id="KAJ3172744.1"/>
    </source>
</evidence>
<dbReference type="Pfam" id="PF12937">
    <property type="entry name" value="F-box-like"/>
    <property type="match status" value="1"/>
</dbReference>